<accession>A0ABT3MW66</accession>
<proteinExistence type="predicted"/>
<evidence type="ECO:0000313" key="1">
    <source>
        <dbReference type="EMBL" id="MCW7553605.1"/>
    </source>
</evidence>
<protein>
    <submittedName>
        <fullName evidence="1">DOPA 4,5-dioxygenase family protein</fullName>
    </submittedName>
</protein>
<gene>
    <name evidence="1" type="ORF">NX722_13405</name>
</gene>
<comment type="caution">
    <text evidence="1">The sequence shown here is derived from an EMBL/GenBank/DDBJ whole genome shotgun (WGS) entry which is preliminary data.</text>
</comment>
<dbReference type="EMBL" id="JAPFCC010000001">
    <property type="protein sequence ID" value="MCW7553605.1"/>
    <property type="molecule type" value="Genomic_DNA"/>
</dbReference>
<organism evidence="1 2">
    <name type="scientific">Endozoicomonas gorgoniicola</name>
    <dbReference type="NCBI Taxonomy" id="1234144"/>
    <lineage>
        <taxon>Bacteria</taxon>
        <taxon>Pseudomonadati</taxon>
        <taxon>Pseudomonadota</taxon>
        <taxon>Gammaproteobacteria</taxon>
        <taxon>Oceanospirillales</taxon>
        <taxon>Endozoicomonadaceae</taxon>
        <taxon>Endozoicomonas</taxon>
    </lineage>
</organism>
<dbReference type="SUPFAM" id="SSF143410">
    <property type="entry name" value="DOPA-like"/>
    <property type="match status" value="1"/>
</dbReference>
<reference evidence="1 2" key="1">
    <citation type="submission" date="2022-10" db="EMBL/GenBank/DDBJ databases">
        <title>High-quality genome sequences of two octocoral-associated bacteria, Endozoicomonas euniceicola EF212 and Endozoicomonas gorgoniicola PS125.</title>
        <authorList>
            <person name="Chiou Y.-J."/>
            <person name="Chen Y.-H."/>
        </authorList>
    </citation>
    <scope>NUCLEOTIDE SEQUENCE [LARGE SCALE GENOMIC DNA]</scope>
    <source>
        <strain evidence="1 2">PS125</strain>
    </source>
</reference>
<keyword evidence="2" id="KW-1185">Reference proteome</keyword>
<dbReference type="RefSeq" id="WP_262568423.1">
    <property type="nucleotide sequence ID" value="NZ_JAPFCC010000001.1"/>
</dbReference>
<dbReference type="Proteomes" id="UP001209854">
    <property type="component" value="Unassembled WGS sequence"/>
</dbReference>
<evidence type="ECO:0000313" key="2">
    <source>
        <dbReference type="Proteomes" id="UP001209854"/>
    </source>
</evidence>
<name>A0ABT3MW66_9GAMM</name>
<dbReference type="InterPro" id="IPR023389">
    <property type="entry name" value="DOPA-like_sf"/>
</dbReference>
<sequence length="29" mass="3412">MESTGDDLKDHTEYVFWLGEQEALNLEKL</sequence>